<evidence type="ECO:0008006" key="3">
    <source>
        <dbReference type="Google" id="ProtNLM"/>
    </source>
</evidence>
<keyword evidence="2" id="KW-1185">Reference proteome</keyword>
<evidence type="ECO:0000313" key="2">
    <source>
        <dbReference type="Proteomes" id="UP000295304"/>
    </source>
</evidence>
<comment type="caution">
    <text evidence="1">The sequence shown here is derived from an EMBL/GenBank/DDBJ whole genome shotgun (WGS) entry which is preliminary data.</text>
</comment>
<dbReference type="AlphaFoldDB" id="A0A4R3J8K8"/>
<proteinExistence type="predicted"/>
<name>A0A4R3J8K8_9PROT</name>
<accession>A0A4R3J8K8</accession>
<dbReference type="EMBL" id="SLZW01000009">
    <property type="protein sequence ID" value="TCS60860.1"/>
    <property type="molecule type" value="Genomic_DNA"/>
</dbReference>
<dbReference type="InterPro" id="IPR009367">
    <property type="entry name" value="Elm1-like"/>
</dbReference>
<dbReference type="Pfam" id="PF06258">
    <property type="entry name" value="Mito_fiss_Elm1"/>
    <property type="match status" value="1"/>
</dbReference>
<sequence>MTPPKPPPCWALTTGEAGMRAQAIGLAERIGLDFAEKRVHLGAPWRWLPGNLGRFGALGGERRTLSPPWPRLLISCGRRSAAFSIAIKNASGGKTFTVHIQDPLIAPRHFDVVASLRHDKIAGDNVFATRGALHGLTAQKLAAAGAHFAPLFADLPRPLLAVLIGGNSKAFRLSAQKTVEIAERLKALMNRHGVGVIVTPSRRTGAENEKILRDRLSGTGAVVWDGGGENPYLGMLALADHIVATGDSVSMVSEACATGKPVSIIDLEGGSKRFAAFHRMLREEGITRPFTGELEHWEYAPLDDTTFIADLVRTRMELER</sequence>
<evidence type="ECO:0000313" key="1">
    <source>
        <dbReference type="EMBL" id="TCS60860.1"/>
    </source>
</evidence>
<reference evidence="1 2" key="1">
    <citation type="submission" date="2019-03" db="EMBL/GenBank/DDBJ databases">
        <title>Genomic Encyclopedia of Type Strains, Phase IV (KMG-IV): sequencing the most valuable type-strain genomes for metagenomic binning, comparative biology and taxonomic classification.</title>
        <authorList>
            <person name="Goeker M."/>
        </authorList>
    </citation>
    <scope>NUCLEOTIDE SEQUENCE [LARGE SCALE GENOMIC DNA]</scope>
    <source>
        <strain evidence="1 2">DSM 101688</strain>
    </source>
</reference>
<dbReference type="PANTHER" id="PTHR33986">
    <property type="entry name" value="OS02G0535700 PROTEIN"/>
    <property type="match status" value="1"/>
</dbReference>
<dbReference type="Proteomes" id="UP000295304">
    <property type="component" value="Unassembled WGS sequence"/>
</dbReference>
<dbReference type="OrthoDB" id="272235at2"/>
<dbReference type="RefSeq" id="WP_132939693.1">
    <property type="nucleotide sequence ID" value="NZ_CP119676.1"/>
</dbReference>
<dbReference type="PANTHER" id="PTHR33986:SF15">
    <property type="entry name" value="MITOCHONDRIAL FISSION PROTEIN ELM1"/>
    <property type="match status" value="1"/>
</dbReference>
<gene>
    <name evidence="1" type="ORF">EDD55_10920</name>
</gene>
<organism evidence="1 2">
    <name type="scientific">Varunaivibrio sulfuroxidans</name>
    <dbReference type="NCBI Taxonomy" id="1773489"/>
    <lineage>
        <taxon>Bacteria</taxon>
        <taxon>Pseudomonadati</taxon>
        <taxon>Pseudomonadota</taxon>
        <taxon>Alphaproteobacteria</taxon>
        <taxon>Rhodospirillales</taxon>
        <taxon>Magnetovibrionaceae</taxon>
        <taxon>Varunaivibrio</taxon>
    </lineage>
</organism>
<protein>
    <recommendedName>
        <fullName evidence="3">Mitochondrial fission protein ELM1</fullName>
    </recommendedName>
</protein>